<dbReference type="Proteomes" id="UP001365542">
    <property type="component" value="Unassembled WGS sequence"/>
</dbReference>
<dbReference type="Pfam" id="PF20174">
    <property type="entry name" value="DUF6540"/>
    <property type="match status" value="1"/>
</dbReference>
<name>A0AAV9X9T2_9PEZI</name>
<accession>A0AAV9X9T2</accession>
<sequence length="146" mass="16530">MNIQARPVPPKMQSASMSLPVYLIVSVGGGRQDHHAIFIETEERGPRTGDIYQVTGSMQNGMTFEYRSEDVAPEDSLNFMFLSKVHLGDIKREECDKVMEVCKGVAPPKKQFRGSKKLYPSEPLRACQEWVAEVVQVFREEGILRL</sequence>
<evidence type="ECO:0000313" key="1">
    <source>
        <dbReference type="EMBL" id="KAK6538850.1"/>
    </source>
</evidence>
<protein>
    <submittedName>
        <fullName evidence="1">Uncharacterized protein</fullName>
    </submittedName>
</protein>
<dbReference type="EMBL" id="JAVHJO010000007">
    <property type="protein sequence ID" value="KAK6538850.1"/>
    <property type="molecule type" value="Genomic_DNA"/>
</dbReference>
<organism evidence="1 2">
    <name type="scientific">Orbilia ellipsospora</name>
    <dbReference type="NCBI Taxonomy" id="2528407"/>
    <lineage>
        <taxon>Eukaryota</taxon>
        <taxon>Fungi</taxon>
        <taxon>Dikarya</taxon>
        <taxon>Ascomycota</taxon>
        <taxon>Pezizomycotina</taxon>
        <taxon>Orbiliomycetes</taxon>
        <taxon>Orbiliales</taxon>
        <taxon>Orbiliaceae</taxon>
        <taxon>Orbilia</taxon>
    </lineage>
</organism>
<proteinExistence type="predicted"/>
<comment type="caution">
    <text evidence="1">The sequence shown here is derived from an EMBL/GenBank/DDBJ whole genome shotgun (WGS) entry which is preliminary data.</text>
</comment>
<dbReference type="AlphaFoldDB" id="A0AAV9X9T2"/>
<evidence type="ECO:0000313" key="2">
    <source>
        <dbReference type="Proteomes" id="UP001365542"/>
    </source>
</evidence>
<gene>
    <name evidence="1" type="ORF">TWF694_010413</name>
</gene>
<dbReference type="InterPro" id="IPR046670">
    <property type="entry name" value="DUF6540"/>
</dbReference>
<reference evidence="1 2" key="1">
    <citation type="submission" date="2019-10" db="EMBL/GenBank/DDBJ databases">
        <authorList>
            <person name="Palmer J.M."/>
        </authorList>
    </citation>
    <scope>NUCLEOTIDE SEQUENCE [LARGE SCALE GENOMIC DNA]</scope>
    <source>
        <strain evidence="1 2">TWF694</strain>
    </source>
</reference>
<keyword evidence="2" id="KW-1185">Reference proteome</keyword>